<reference evidence="2 3" key="1">
    <citation type="submission" date="2020-08" db="EMBL/GenBank/DDBJ databases">
        <title>Acidobacteriota in marine sediments use diverse sulfur dissimilation pathways.</title>
        <authorList>
            <person name="Wasmund K."/>
        </authorList>
    </citation>
    <scope>NUCLEOTIDE SEQUENCE [LARGE SCALE GENOMIC DNA]</scope>
    <source>
        <strain evidence="2">MAG AM4</strain>
    </source>
</reference>
<evidence type="ECO:0008006" key="4">
    <source>
        <dbReference type="Google" id="ProtNLM"/>
    </source>
</evidence>
<evidence type="ECO:0000313" key="3">
    <source>
        <dbReference type="Proteomes" id="UP000648239"/>
    </source>
</evidence>
<gene>
    <name evidence="2" type="ORF">IFK94_04255</name>
</gene>
<dbReference type="EMBL" id="JACXWD010000008">
    <property type="protein sequence ID" value="MBD3867319.1"/>
    <property type="molecule type" value="Genomic_DNA"/>
</dbReference>
<protein>
    <recommendedName>
        <fullName evidence="4">VWA domain-containing protein</fullName>
    </recommendedName>
</protein>
<sequence length="678" mass="73983">MRCSIQPGLAGLLALLLCLPVAAQEEREPKELGLHTRTTSRLFQVDLSVSGDPDVIRSLQPADFKIKIGIHKLTDFILDRVCEYPEAAIDESTGERVESVPVSRPGSYLFYFDQPHLTQAGRHNSLVQARELIPMLIRDGNQAMIVSNADRLVTLTGFTSDHGELLAALDVLENDPTQLSTWATMESMRMDSIITAMNDIDTVEHAAAVARQHQREDRQITERNFHRLEATLPRLAGLPPPKVVIYFADTLRYNAGELYLGFFSPEVIAVVSTLSNMRTDALTARLGFDRVVQQASANSIRFYPIHAEGLTFEVQRLGLTGLGLSKSGDIPTVTSDRSRMAQDTLASLAVETGGSHFINGPSSRVIADRIRADLNCLLIVSFDPAPYSMDKPHRLLVKLKRKGAKLHSRGQVLFQSESKKLTDRLLAAFTAPGSDDPQISVIESLIPLDYEGGEFKALLQVAVSGVPVPGARWDVGASVVDSHSGVIDASGQMTVSAPGAPVIFEQEMSLSPGPFQIVSVAHEHVTGLVASSEGGTDWPKPDPDHPSMGPIALVQPVEAVFVRDGNVRGQGSLALGDDRPALTDRPTALVGLVCTGKGKNRWDNTRVERRLIGDAAVSFPDLMPESSRDRCIQVRDVIPAYTLVEGSFRYEIELYRDDEKLTGSSRIFNATKPEETGE</sequence>
<dbReference type="AlphaFoldDB" id="A0A8J7CDV7"/>
<comment type="caution">
    <text evidence="2">The sequence shown here is derived from an EMBL/GenBank/DDBJ whole genome shotgun (WGS) entry which is preliminary data.</text>
</comment>
<feature type="signal peptide" evidence="1">
    <location>
        <begin position="1"/>
        <end position="23"/>
    </location>
</feature>
<feature type="chain" id="PRO_5035270511" description="VWA domain-containing protein" evidence="1">
    <location>
        <begin position="24"/>
        <end position="678"/>
    </location>
</feature>
<accession>A0A8J7CDV7</accession>
<dbReference type="Proteomes" id="UP000648239">
    <property type="component" value="Unassembled WGS sequence"/>
</dbReference>
<evidence type="ECO:0000256" key="1">
    <source>
        <dbReference type="SAM" id="SignalP"/>
    </source>
</evidence>
<keyword evidence="1" id="KW-0732">Signal</keyword>
<organism evidence="2 3">
    <name type="scientific">Candidatus Polarisedimenticola svalbardensis</name>
    <dbReference type="NCBI Taxonomy" id="2886004"/>
    <lineage>
        <taxon>Bacteria</taxon>
        <taxon>Pseudomonadati</taxon>
        <taxon>Acidobacteriota</taxon>
        <taxon>Candidatus Polarisedimenticolia</taxon>
        <taxon>Candidatus Polarisedimenticolales</taxon>
        <taxon>Candidatus Polarisedimenticolaceae</taxon>
        <taxon>Candidatus Polarisedimenticola</taxon>
    </lineage>
</organism>
<evidence type="ECO:0000313" key="2">
    <source>
        <dbReference type="EMBL" id="MBD3867319.1"/>
    </source>
</evidence>
<name>A0A8J7CDV7_9BACT</name>
<proteinExistence type="predicted"/>